<reference evidence="2" key="1">
    <citation type="submission" date="2023-03" db="EMBL/GenBank/DDBJ databases">
        <title>Massive genome expansion in bonnet fungi (Mycena s.s.) driven by repeated elements and novel gene families across ecological guilds.</title>
        <authorList>
            <consortium name="Lawrence Berkeley National Laboratory"/>
            <person name="Harder C.B."/>
            <person name="Miyauchi S."/>
            <person name="Viragh M."/>
            <person name="Kuo A."/>
            <person name="Thoen E."/>
            <person name="Andreopoulos B."/>
            <person name="Lu D."/>
            <person name="Skrede I."/>
            <person name="Drula E."/>
            <person name="Henrissat B."/>
            <person name="Morin E."/>
            <person name="Kohler A."/>
            <person name="Barry K."/>
            <person name="LaButti K."/>
            <person name="Morin E."/>
            <person name="Salamov A."/>
            <person name="Lipzen A."/>
            <person name="Mereny Z."/>
            <person name="Hegedus B."/>
            <person name="Baldrian P."/>
            <person name="Stursova M."/>
            <person name="Weitz H."/>
            <person name="Taylor A."/>
            <person name="Grigoriev I.V."/>
            <person name="Nagy L.G."/>
            <person name="Martin F."/>
            <person name="Kauserud H."/>
        </authorList>
    </citation>
    <scope>NUCLEOTIDE SEQUENCE</scope>
    <source>
        <strain evidence="2">CBHHK002</strain>
    </source>
</reference>
<feature type="transmembrane region" description="Helical" evidence="1">
    <location>
        <begin position="53"/>
        <end position="76"/>
    </location>
</feature>
<evidence type="ECO:0000313" key="2">
    <source>
        <dbReference type="EMBL" id="KAJ7301806.1"/>
    </source>
</evidence>
<keyword evidence="1" id="KW-0812">Transmembrane</keyword>
<dbReference type="EMBL" id="JARIHO010000126">
    <property type="protein sequence ID" value="KAJ7301806.1"/>
    <property type="molecule type" value="Genomic_DNA"/>
</dbReference>
<sequence length="306" mass="33726">MAQLSFFSIILLSAIAETFLYGIFMVSFFVALHLRLSKYTDRTARSEALRNTILIPTIVTFVTCSAHWIIGVIRLFKGFAGSEDTHSALHFLSDPAQPLVVARSLLVILNNLIGDAIIIQRLWFIWGRDLRVIVVPVLSWLGLSTSGFVLSYLFTHLRPENISYTGAWITVGWVLTTVINVYCTACIAWRIWRTNRVTQAIGGGLLMYVLVILVESAAIWAVWAIFFAVTNQTGSQLRILATDLAPPIIGLVNVLIYLRVGLGWSFVPSIDGTAGLTMTSVLVLPTMSEQDHLDTVTANPGTANKA</sequence>
<proteinExistence type="predicted"/>
<keyword evidence="3" id="KW-1185">Reference proteome</keyword>
<name>A0AAD6YYX5_9AGAR</name>
<comment type="caution">
    <text evidence="2">The sequence shown here is derived from an EMBL/GenBank/DDBJ whole genome shotgun (WGS) entry which is preliminary data.</text>
</comment>
<organism evidence="2 3">
    <name type="scientific">Mycena albidolilacea</name>
    <dbReference type="NCBI Taxonomy" id="1033008"/>
    <lineage>
        <taxon>Eukaryota</taxon>
        <taxon>Fungi</taxon>
        <taxon>Dikarya</taxon>
        <taxon>Basidiomycota</taxon>
        <taxon>Agaricomycotina</taxon>
        <taxon>Agaricomycetes</taxon>
        <taxon>Agaricomycetidae</taxon>
        <taxon>Agaricales</taxon>
        <taxon>Marasmiineae</taxon>
        <taxon>Mycenaceae</taxon>
        <taxon>Mycena</taxon>
    </lineage>
</organism>
<accession>A0AAD6YYX5</accession>
<feature type="transmembrane region" description="Helical" evidence="1">
    <location>
        <begin position="96"/>
        <end position="118"/>
    </location>
</feature>
<protein>
    <submittedName>
        <fullName evidence="2">Uncharacterized protein</fullName>
    </submittedName>
</protein>
<feature type="transmembrane region" description="Helical" evidence="1">
    <location>
        <begin position="204"/>
        <end position="228"/>
    </location>
</feature>
<dbReference type="AlphaFoldDB" id="A0AAD6YYX5"/>
<evidence type="ECO:0000313" key="3">
    <source>
        <dbReference type="Proteomes" id="UP001218218"/>
    </source>
</evidence>
<gene>
    <name evidence="2" type="ORF">DFH08DRAFT_1090072</name>
</gene>
<evidence type="ECO:0000256" key="1">
    <source>
        <dbReference type="SAM" id="Phobius"/>
    </source>
</evidence>
<keyword evidence="1" id="KW-0472">Membrane</keyword>
<feature type="transmembrane region" description="Helical" evidence="1">
    <location>
        <begin position="166"/>
        <end position="192"/>
    </location>
</feature>
<dbReference type="Proteomes" id="UP001218218">
    <property type="component" value="Unassembled WGS sequence"/>
</dbReference>
<keyword evidence="1" id="KW-1133">Transmembrane helix</keyword>
<feature type="transmembrane region" description="Helical" evidence="1">
    <location>
        <begin position="248"/>
        <end position="267"/>
    </location>
</feature>
<feature type="transmembrane region" description="Helical" evidence="1">
    <location>
        <begin position="6"/>
        <end position="32"/>
    </location>
</feature>
<feature type="transmembrane region" description="Helical" evidence="1">
    <location>
        <begin position="130"/>
        <end position="154"/>
    </location>
</feature>